<dbReference type="InterPro" id="IPR011009">
    <property type="entry name" value="Kinase-like_dom_sf"/>
</dbReference>
<dbReference type="AlphaFoldDB" id="A0A1D2MNZ7"/>
<evidence type="ECO:0000313" key="11">
    <source>
        <dbReference type="Proteomes" id="UP000094527"/>
    </source>
</evidence>
<protein>
    <submittedName>
        <fullName evidence="10">Receptor-like tyrosine-protein kinase kin-16</fullName>
    </submittedName>
</protein>
<feature type="binding site" evidence="6">
    <location>
        <begin position="584"/>
        <end position="591"/>
    </location>
    <ligand>
        <name>ATP</name>
        <dbReference type="ChEBI" id="CHEBI:30616"/>
    </ligand>
</feature>
<dbReference type="InterPro" id="IPR000719">
    <property type="entry name" value="Prot_kinase_dom"/>
</dbReference>
<dbReference type="SUPFAM" id="SSF48726">
    <property type="entry name" value="Immunoglobulin"/>
    <property type="match status" value="1"/>
</dbReference>
<evidence type="ECO:0000256" key="7">
    <source>
        <dbReference type="SAM" id="Phobius"/>
    </source>
</evidence>
<dbReference type="GO" id="GO:0004714">
    <property type="term" value="F:transmembrane receptor protein tyrosine kinase activity"/>
    <property type="evidence" value="ECO:0007669"/>
    <property type="project" value="UniProtKB-ARBA"/>
</dbReference>
<dbReference type="STRING" id="48709.A0A1D2MNZ7"/>
<keyword evidence="6" id="KW-0547">Nucleotide-binding</keyword>
<dbReference type="InterPro" id="IPR001245">
    <property type="entry name" value="Ser-Thr/Tyr_kinase_cat_dom"/>
</dbReference>
<evidence type="ECO:0000256" key="3">
    <source>
        <dbReference type="ARBA" id="ARBA00022989"/>
    </source>
</evidence>
<name>A0A1D2MNZ7_ORCCI</name>
<dbReference type="GO" id="GO:0043235">
    <property type="term" value="C:receptor complex"/>
    <property type="evidence" value="ECO:0007669"/>
    <property type="project" value="TreeGrafter"/>
</dbReference>
<accession>A0A1D2MNZ7</accession>
<evidence type="ECO:0000256" key="1">
    <source>
        <dbReference type="ARBA" id="ARBA00004167"/>
    </source>
</evidence>
<evidence type="ECO:0000313" key="10">
    <source>
        <dbReference type="EMBL" id="ODM94799.1"/>
    </source>
</evidence>
<gene>
    <name evidence="10" type="ORF">Ocin01_11876</name>
</gene>
<dbReference type="PANTHER" id="PTHR24416:SF611">
    <property type="entry name" value="TYROSINE-PROTEIN KINASE TRANSMEMBRANE RECEPTOR ROR"/>
    <property type="match status" value="1"/>
</dbReference>
<evidence type="ECO:0000256" key="2">
    <source>
        <dbReference type="ARBA" id="ARBA00022692"/>
    </source>
</evidence>
<keyword evidence="4 7" id="KW-0472">Membrane</keyword>
<dbReference type="GO" id="GO:0005886">
    <property type="term" value="C:plasma membrane"/>
    <property type="evidence" value="ECO:0007669"/>
    <property type="project" value="TreeGrafter"/>
</dbReference>
<evidence type="ECO:0000259" key="9">
    <source>
        <dbReference type="PROSITE" id="PS50835"/>
    </source>
</evidence>
<reference evidence="10 11" key="1">
    <citation type="journal article" date="2016" name="Genome Biol. Evol.">
        <title>Gene Family Evolution Reflects Adaptation to Soil Environmental Stressors in the Genome of the Collembolan Orchesella cincta.</title>
        <authorList>
            <person name="Faddeeva-Vakhrusheva A."/>
            <person name="Derks M.F."/>
            <person name="Anvar S.Y."/>
            <person name="Agamennone V."/>
            <person name="Suring W."/>
            <person name="Smit S."/>
            <person name="van Straalen N.M."/>
            <person name="Roelofs D."/>
        </authorList>
    </citation>
    <scope>NUCLEOTIDE SEQUENCE [LARGE SCALE GENOMIC DNA]</scope>
    <source>
        <tissue evidence="10">Mixed pool</tissue>
    </source>
</reference>
<keyword evidence="11" id="KW-1185">Reference proteome</keyword>
<feature type="domain" description="Protein kinase" evidence="8">
    <location>
        <begin position="577"/>
        <end position="683"/>
    </location>
</feature>
<evidence type="ECO:0000256" key="6">
    <source>
        <dbReference type="PIRSR" id="PIRSR000615-2"/>
    </source>
</evidence>
<dbReference type="Proteomes" id="UP000094527">
    <property type="component" value="Unassembled WGS sequence"/>
</dbReference>
<dbReference type="InterPro" id="IPR007110">
    <property type="entry name" value="Ig-like_dom"/>
</dbReference>
<keyword evidence="10" id="KW-0418">Kinase</keyword>
<dbReference type="GO" id="GO:0007169">
    <property type="term" value="P:cell surface receptor protein tyrosine kinase signaling pathway"/>
    <property type="evidence" value="ECO:0007669"/>
    <property type="project" value="TreeGrafter"/>
</dbReference>
<feature type="binding site" evidence="6">
    <location>
        <position position="636"/>
    </location>
    <ligand>
        <name>ATP</name>
        <dbReference type="ChEBI" id="CHEBI:30616"/>
    </ligand>
</feature>
<comment type="subcellular location">
    <subcellularLocation>
        <location evidence="1">Membrane</location>
        <topology evidence="1">Single-pass membrane protein</topology>
    </subcellularLocation>
</comment>
<keyword evidence="10" id="KW-0675">Receptor</keyword>
<evidence type="ECO:0000256" key="4">
    <source>
        <dbReference type="ARBA" id="ARBA00023136"/>
    </source>
</evidence>
<dbReference type="OrthoDB" id="5982917at2759"/>
<keyword evidence="5" id="KW-0325">Glycoprotein</keyword>
<feature type="non-terminal residue" evidence="10">
    <location>
        <position position="1"/>
    </location>
</feature>
<dbReference type="InterPro" id="IPR050122">
    <property type="entry name" value="RTK"/>
</dbReference>
<dbReference type="PROSITE" id="PS50835">
    <property type="entry name" value="IG_LIKE"/>
    <property type="match status" value="1"/>
</dbReference>
<dbReference type="Gene3D" id="3.30.200.20">
    <property type="entry name" value="Phosphorylase Kinase, domain 1"/>
    <property type="match status" value="1"/>
</dbReference>
<keyword evidence="10" id="KW-0808">Transferase</keyword>
<feature type="transmembrane region" description="Helical" evidence="7">
    <location>
        <begin position="493"/>
        <end position="514"/>
    </location>
</feature>
<dbReference type="EMBL" id="LJIJ01000748">
    <property type="protein sequence ID" value="ODM94799.1"/>
    <property type="molecule type" value="Genomic_DNA"/>
</dbReference>
<keyword evidence="2 7" id="KW-0812">Transmembrane</keyword>
<sequence length="683" mass="78254">LMELSLCQQQDPYQRQRPQVKILFSEIADKDYFNQTFAFVTNFNAKFQLQCDAPYPIEWILYYIEHDDGISEMSKSAENRRIVREIIDTKSYMYQSILTMEYKGKLLALVQFSCQATQSRRRQFKTFVNMGWGNDTTVLIMEISNKNQATTIAKPRRGNAKDCSKAAFTVSGLRSLDTCWSCVNPGNGNHLQMDFVNCHSATQCNSMHFGNIKHDSGVSCFHKKSTEEENCKKYHKRDYNPKFVVCKNFGPELVQFYFFGVFRGNAHDSWRIGPPIYFDWTEINPSEMLYLHSIKGPHYLGESINVTCEYSKFYFALGSWFAIKSTHAGTLYIPGNDIKPCETETSCYEASEKNIPNDTKNAWRGTFRATTEIKLVEVGPHTVQCFGPVWNSTEWVNTSKTIFVQEGDTFRKLRCNFSGKPAPKPEWDIDPNILSDRYLISEEEDCTEVLFLIIDEEIRGKYACSVTSLMGWDYKEFYVDPKPQKGKSFSTTWTVVFLVVGIFIILVATVIIIHMRRTIVEQRKALRDLTETEVHFFVEGNPDVVERARTEYFDNVESIDALPYKKSLEIPPERLTIDFATKLGSGEFGLVLMGKLNLENYEQYKNINQYGACSTTSFSVKTSSDVIHNEMPVAVKTCTKNIDVSNFKAVLSEVKIMAYLGHHENLVTLIGACTAGIRSRRKN</sequence>
<dbReference type="InterPro" id="IPR036179">
    <property type="entry name" value="Ig-like_dom_sf"/>
</dbReference>
<proteinExistence type="predicted"/>
<evidence type="ECO:0000259" key="8">
    <source>
        <dbReference type="PROSITE" id="PS50011"/>
    </source>
</evidence>
<evidence type="ECO:0000256" key="5">
    <source>
        <dbReference type="ARBA" id="ARBA00023180"/>
    </source>
</evidence>
<organism evidence="10 11">
    <name type="scientific">Orchesella cincta</name>
    <name type="common">Springtail</name>
    <name type="synonym">Podura cincta</name>
    <dbReference type="NCBI Taxonomy" id="48709"/>
    <lineage>
        <taxon>Eukaryota</taxon>
        <taxon>Metazoa</taxon>
        <taxon>Ecdysozoa</taxon>
        <taxon>Arthropoda</taxon>
        <taxon>Hexapoda</taxon>
        <taxon>Collembola</taxon>
        <taxon>Entomobryomorpha</taxon>
        <taxon>Entomobryoidea</taxon>
        <taxon>Orchesellidae</taxon>
        <taxon>Orchesellinae</taxon>
        <taxon>Orchesella</taxon>
    </lineage>
</organism>
<dbReference type="GO" id="GO:0005524">
    <property type="term" value="F:ATP binding"/>
    <property type="evidence" value="ECO:0007669"/>
    <property type="project" value="UniProtKB-KW"/>
</dbReference>
<dbReference type="PANTHER" id="PTHR24416">
    <property type="entry name" value="TYROSINE-PROTEIN KINASE RECEPTOR"/>
    <property type="match status" value="1"/>
</dbReference>
<dbReference type="PROSITE" id="PS50011">
    <property type="entry name" value="PROTEIN_KINASE_DOM"/>
    <property type="match status" value="1"/>
</dbReference>
<dbReference type="Gene3D" id="2.60.40.10">
    <property type="entry name" value="Immunoglobulins"/>
    <property type="match status" value="1"/>
</dbReference>
<keyword evidence="3 7" id="KW-1133">Transmembrane helix</keyword>
<dbReference type="InterPro" id="IPR013783">
    <property type="entry name" value="Ig-like_fold"/>
</dbReference>
<dbReference type="SUPFAM" id="SSF56112">
    <property type="entry name" value="Protein kinase-like (PK-like)"/>
    <property type="match status" value="1"/>
</dbReference>
<keyword evidence="6" id="KW-0067">ATP-binding</keyword>
<feature type="domain" description="Ig-like" evidence="9">
    <location>
        <begin position="388"/>
        <end position="468"/>
    </location>
</feature>
<dbReference type="Pfam" id="PF07714">
    <property type="entry name" value="PK_Tyr_Ser-Thr"/>
    <property type="match status" value="1"/>
</dbReference>
<comment type="caution">
    <text evidence="10">The sequence shown here is derived from an EMBL/GenBank/DDBJ whole genome shotgun (WGS) entry which is preliminary data.</text>
</comment>